<evidence type="ECO:0000313" key="3">
    <source>
        <dbReference type="Proteomes" id="UP001297600"/>
    </source>
</evidence>
<accession>A0ABS9MRX0</accession>
<evidence type="ECO:0008006" key="4">
    <source>
        <dbReference type="Google" id="ProtNLM"/>
    </source>
</evidence>
<evidence type="ECO:0000313" key="2">
    <source>
        <dbReference type="EMBL" id="MCG5031349.1"/>
    </source>
</evidence>
<feature type="compositionally biased region" description="Basic residues" evidence="1">
    <location>
        <begin position="240"/>
        <end position="252"/>
    </location>
</feature>
<keyword evidence="3" id="KW-1185">Reference proteome</keyword>
<gene>
    <name evidence="2" type="ORF">MAF45_07840</name>
</gene>
<dbReference type="RefSeq" id="WP_237979080.1">
    <property type="nucleotide sequence ID" value="NZ_JAKNCT010000008.1"/>
</dbReference>
<sequence length="252" mass="28873">MPKKPTDALLSYLFHDIDDLTSPRPLQLNRLASEFDEAKVHALLEQKLLKLAGYQTTFECPEDCPERCVLSVERDEAGNLFGYCGREDIAVIPIAKDDLKACVPDFHSIADFVAHTLGREPQRNETPGEFLACYLKGSRLSIEAGAPVTLCIDDNKCALAEALAWTGTRFTVLAEEVWNLAPATRGTEEPTEERYARYYRRFEELKKQFPKMEDRYKYMAQENGESPSNVRRIVTAERKRREKRRYSKNSKN</sequence>
<proteinExistence type="predicted"/>
<comment type="caution">
    <text evidence="2">The sequence shown here is derived from an EMBL/GenBank/DDBJ whole genome shotgun (WGS) entry which is preliminary data.</text>
</comment>
<dbReference type="EMBL" id="JAKNCT010000008">
    <property type="protein sequence ID" value="MCG5031349.1"/>
    <property type="molecule type" value="Genomic_DNA"/>
</dbReference>
<protein>
    <recommendedName>
        <fullName evidence="4">Transcriptional regulator</fullName>
    </recommendedName>
</protein>
<feature type="region of interest" description="Disordered" evidence="1">
    <location>
        <begin position="218"/>
        <end position="252"/>
    </location>
</feature>
<reference evidence="2 3" key="1">
    <citation type="submission" date="2022-02" db="EMBL/GenBank/DDBJ databases">
        <title>Mesosutterella porci, a novel member of the family Sutterellaceae from pig feces.</title>
        <authorList>
            <person name="Wylensek D."/>
            <person name="Clavel T."/>
        </authorList>
    </citation>
    <scope>NUCLEOTIDE SEQUENCE [LARGE SCALE GENOMIC DNA]</scope>
    <source>
        <strain evidence="3">oilRF-744-wt-GAM-9</strain>
    </source>
</reference>
<evidence type="ECO:0000256" key="1">
    <source>
        <dbReference type="SAM" id="MobiDB-lite"/>
    </source>
</evidence>
<name>A0ABS9MRX0_9BURK</name>
<dbReference type="Proteomes" id="UP001297600">
    <property type="component" value="Unassembled WGS sequence"/>
</dbReference>
<organism evidence="2 3">
    <name type="scientific">Mesosutterella porci</name>
    <dbReference type="NCBI Taxonomy" id="2915351"/>
    <lineage>
        <taxon>Bacteria</taxon>
        <taxon>Pseudomonadati</taxon>
        <taxon>Pseudomonadota</taxon>
        <taxon>Betaproteobacteria</taxon>
        <taxon>Burkholderiales</taxon>
        <taxon>Sutterellaceae</taxon>
        <taxon>Mesosutterella</taxon>
    </lineage>
</organism>